<accession>A0A380ZAZ6</accession>
<evidence type="ECO:0000313" key="2">
    <source>
        <dbReference type="Proteomes" id="UP000254424"/>
    </source>
</evidence>
<gene>
    <name evidence="1" type="ORF">NCTC11155_02908</name>
</gene>
<protein>
    <submittedName>
        <fullName evidence="1">Uncharacterized protein</fullName>
    </submittedName>
</protein>
<sequence length="44" mass="5159">MRQSQKKARLLDSLAFLHSGIFYKIMHNPHSIPVNYIIFAAHYT</sequence>
<proteinExistence type="predicted"/>
<dbReference type="EMBL" id="UFSX01000002">
    <property type="protein sequence ID" value="SUV43514.1"/>
    <property type="molecule type" value="Genomic_DNA"/>
</dbReference>
<name>A0A380ZAZ6_9BACE</name>
<dbReference type="AlphaFoldDB" id="A0A380ZAZ6"/>
<reference evidence="1 2" key="1">
    <citation type="submission" date="2018-06" db="EMBL/GenBank/DDBJ databases">
        <authorList>
            <consortium name="Pathogen Informatics"/>
            <person name="Doyle S."/>
        </authorList>
    </citation>
    <scope>NUCLEOTIDE SEQUENCE [LARGE SCALE GENOMIC DNA]</scope>
    <source>
        <strain evidence="1 2">NCTC11155</strain>
    </source>
</reference>
<evidence type="ECO:0000313" key="1">
    <source>
        <dbReference type="EMBL" id="SUV43514.1"/>
    </source>
</evidence>
<dbReference type="Proteomes" id="UP000254424">
    <property type="component" value="Unassembled WGS sequence"/>
</dbReference>
<organism evidence="1 2">
    <name type="scientific">Bacteroides eggerthii</name>
    <dbReference type="NCBI Taxonomy" id="28111"/>
    <lineage>
        <taxon>Bacteria</taxon>
        <taxon>Pseudomonadati</taxon>
        <taxon>Bacteroidota</taxon>
        <taxon>Bacteroidia</taxon>
        <taxon>Bacteroidales</taxon>
        <taxon>Bacteroidaceae</taxon>
        <taxon>Bacteroides</taxon>
    </lineage>
</organism>